<evidence type="ECO:0000256" key="1">
    <source>
        <dbReference type="ARBA" id="ARBA00009986"/>
    </source>
</evidence>
<dbReference type="InterPro" id="IPR016161">
    <property type="entry name" value="Ald_DH/histidinol_DH"/>
</dbReference>
<accession>A0A2U2N733</accession>
<dbReference type="InterPro" id="IPR016162">
    <property type="entry name" value="Ald_DH_N"/>
</dbReference>
<dbReference type="Pfam" id="PF00171">
    <property type="entry name" value="Aldedh"/>
    <property type="match status" value="1"/>
</dbReference>
<dbReference type="PROSITE" id="PS00070">
    <property type="entry name" value="ALDEHYDE_DEHYDR_CYS"/>
    <property type="match status" value="1"/>
</dbReference>
<dbReference type="Gene3D" id="3.40.309.10">
    <property type="entry name" value="Aldehyde Dehydrogenase, Chain A, domain 2"/>
    <property type="match status" value="1"/>
</dbReference>
<name>A0A2U2N733_9BIFI</name>
<feature type="active site" evidence="3">
    <location>
        <position position="273"/>
    </location>
</feature>
<dbReference type="PANTHER" id="PTHR11699">
    <property type="entry name" value="ALDEHYDE DEHYDROGENASE-RELATED"/>
    <property type="match status" value="1"/>
</dbReference>
<sequence>MPMIPPTEPGIGPESSITKEYRMHTIRMYINGQWVESASGEITTIINPANGSVAAEATRGTADDVSKAVAAAKQAFTPGSPWRNLTADERAELLNTTADLIEARAEELAVAETNSMGRVYKETRYDDIYAASGVFRYAASLVHELQGTASAENGDMLTVTIREPLGVCAVVAPWNYSMGTMAAGMAPALAAGNTVVIKPSSLTPVSTAMMVQAMEEAGFPAGSVNMVLGSGSEVGSALAQSEDVAKITFTGGTATGRDIIAKSSTSVKRYAMELGGKSPFIIFDDADLDVAVDRLMFGIFLSQGQVCIAGSRLLVQDGVYERVTRMLEERIPRIRIGMPLDEETEFGPMVSKRHMEHVLEYIEIGKAEGAKVLIGGHRITKGDFAKGYFIEPTVLVDCNEHMRVVNEEIFGPVLTVQTFSDEAEAVRLANSTGYGLAGGVFTRDMGRALRVCADVDTGIMWANTYMDETPGVPVSPHRQSGTTVDGGLDGLKEYTVLKQINLKMSPEKSGWFNN</sequence>
<evidence type="ECO:0000259" key="5">
    <source>
        <dbReference type="Pfam" id="PF00171"/>
    </source>
</evidence>
<dbReference type="EMBL" id="QFFM01000014">
    <property type="protein sequence ID" value="PWG65006.1"/>
    <property type="molecule type" value="Genomic_DNA"/>
</dbReference>
<gene>
    <name evidence="6" type="ORF">DF196_07620</name>
</gene>
<protein>
    <submittedName>
        <fullName evidence="6">Aldehyde dehydrogenase</fullName>
    </submittedName>
</protein>
<dbReference type="FunFam" id="3.40.309.10:FF:000012">
    <property type="entry name" value="Betaine aldehyde dehydrogenase"/>
    <property type="match status" value="1"/>
</dbReference>
<organism evidence="6 7">
    <name type="scientific">Bifidobacterium callitrichidarum</name>
    <dbReference type="NCBI Taxonomy" id="2052941"/>
    <lineage>
        <taxon>Bacteria</taxon>
        <taxon>Bacillati</taxon>
        <taxon>Actinomycetota</taxon>
        <taxon>Actinomycetes</taxon>
        <taxon>Bifidobacteriales</taxon>
        <taxon>Bifidobacteriaceae</taxon>
        <taxon>Bifidobacterium</taxon>
    </lineage>
</organism>
<reference evidence="6 7" key="1">
    <citation type="journal article" date="2018" name="Int. J. Syst. Evol. Microbiol.">
        <title>Bifidobacterium callitrichidarum sp. nov. from the faeces of the emperor tamarin (Saguinus imperator).</title>
        <authorList>
            <person name="Modesto M."/>
            <person name="Michelini S."/>
            <person name="Sansosti M.C."/>
            <person name="De Filippo C."/>
            <person name="Cavalieri D."/>
            <person name="Qvirist L."/>
            <person name="Andlid T."/>
            <person name="Spiezio C."/>
            <person name="Sandri C."/>
            <person name="Pascarelli S."/>
            <person name="Sgorbati B."/>
            <person name="Mattarelli P."/>
        </authorList>
    </citation>
    <scope>NUCLEOTIDE SEQUENCE [LARGE SCALE GENOMIC DNA]</scope>
    <source>
        <strain evidence="6 7">TRI 5</strain>
    </source>
</reference>
<evidence type="ECO:0000256" key="3">
    <source>
        <dbReference type="PROSITE-ProRule" id="PRU10007"/>
    </source>
</evidence>
<evidence type="ECO:0000256" key="2">
    <source>
        <dbReference type="ARBA" id="ARBA00023002"/>
    </source>
</evidence>
<dbReference type="InterPro" id="IPR016160">
    <property type="entry name" value="Ald_DH_CS_CYS"/>
</dbReference>
<evidence type="ECO:0000313" key="6">
    <source>
        <dbReference type="EMBL" id="PWG65006.1"/>
    </source>
</evidence>
<dbReference type="Gene3D" id="3.40.605.10">
    <property type="entry name" value="Aldehyde Dehydrogenase, Chain A, domain 1"/>
    <property type="match status" value="1"/>
</dbReference>
<dbReference type="Proteomes" id="UP000245876">
    <property type="component" value="Unassembled WGS sequence"/>
</dbReference>
<dbReference type="PROSITE" id="PS00687">
    <property type="entry name" value="ALDEHYDE_DEHYDR_GLU"/>
    <property type="match status" value="1"/>
</dbReference>
<dbReference type="InterPro" id="IPR015590">
    <property type="entry name" value="Aldehyde_DH_dom"/>
</dbReference>
<feature type="domain" description="Aldehyde dehydrogenase" evidence="5">
    <location>
        <begin position="34"/>
        <end position="500"/>
    </location>
</feature>
<evidence type="ECO:0000256" key="4">
    <source>
        <dbReference type="RuleBase" id="RU003345"/>
    </source>
</evidence>
<keyword evidence="2 4" id="KW-0560">Oxidoreductase</keyword>
<dbReference type="InterPro" id="IPR029510">
    <property type="entry name" value="Ald_DH_CS_GLU"/>
</dbReference>
<dbReference type="InterPro" id="IPR016163">
    <property type="entry name" value="Ald_DH_C"/>
</dbReference>
<proteinExistence type="inferred from homology"/>
<comment type="caution">
    <text evidence="6">The sequence shown here is derived from an EMBL/GenBank/DDBJ whole genome shotgun (WGS) entry which is preliminary data.</text>
</comment>
<evidence type="ECO:0000313" key="7">
    <source>
        <dbReference type="Proteomes" id="UP000245876"/>
    </source>
</evidence>
<dbReference type="AlphaFoldDB" id="A0A2U2N733"/>
<keyword evidence="7" id="KW-1185">Reference proteome</keyword>
<dbReference type="FunFam" id="3.40.605.10:FF:000001">
    <property type="entry name" value="Aldehyde dehydrogenase 1"/>
    <property type="match status" value="1"/>
</dbReference>
<comment type="similarity">
    <text evidence="1 4">Belongs to the aldehyde dehydrogenase family.</text>
</comment>
<dbReference type="SUPFAM" id="SSF53720">
    <property type="entry name" value="ALDH-like"/>
    <property type="match status" value="1"/>
</dbReference>
<dbReference type="GO" id="GO:0016620">
    <property type="term" value="F:oxidoreductase activity, acting on the aldehyde or oxo group of donors, NAD or NADP as acceptor"/>
    <property type="evidence" value="ECO:0007669"/>
    <property type="project" value="InterPro"/>
</dbReference>